<dbReference type="CDD" id="cd06661">
    <property type="entry name" value="GGCT_like"/>
    <property type="match status" value="1"/>
</dbReference>
<dbReference type="PANTHER" id="PTHR30383">
    <property type="entry name" value="THIOESTERASE 1/PROTEASE 1/LYSOPHOSPHOLIPASE L1"/>
    <property type="match status" value="1"/>
</dbReference>
<dbReference type="Pfam" id="PF06094">
    <property type="entry name" value="GGACT"/>
    <property type="match status" value="1"/>
</dbReference>
<dbReference type="InterPro" id="IPR013830">
    <property type="entry name" value="SGNH_hydro"/>
</dbReference>
<dbReference type="Pfam" id="PF13472">
    <property type="entry name" value="Lipase_GDSL_2"/>
    <property type="match status" value="1"/>
</dbReference>
<dbReference type="RefSeq" id="WP_229821983.1">
    <property type="nucleotide sequence ID" value="NZ_BMRW01000002.1"/>
</dbReference>
<gene>
    <name evidence="3" type="ORF">FHS38_003405</name>
</gene>
<feature type="domain" description="Gamma-glutamylcyclotransferase AIG2-like" evidence="1">
    <location>
        <begin position="17"/>
        <end position="120"/>
    </location>
</feature>
<dbReference type="InterPro" id="IPR036568">
    <property type="entry name" value="GGCT-like_sf"/>
</dbReference>
<evidence type="ECO:0000259" key="1">
    <source>
        <dbReference type="Pfam" id="PF06094"/>
    </source>
</evidence>
<dbReference type="SUPFAM" id="SSF110857">
    <property type="entry name" value="Gamma-glutamyl cyclotransferase-like"/>
    <property type="match status" value="1"/>
</dbReference>
<dbReference type="InterPro" id="IPR036514">
    <property type="entry name" value="SGNH_hydro_sf"/>
</dbReference>
<name>A0A7W7LCW3_STRNE</name>
<evidence type="ECO:0000313" key="4">
    <source>
        <dbReference type="Proteomes" id="UP000556436"/>
    </source>
</evidence>
<reference evidence="3 4" key="1">
    <citation type="submission" date="2020-08" db="EMBL/GenBank/DDBJ databases">
        <title>Genomic Encyclopedia of Type Strains, Phase III (KMG-III): the genomes of soil and plant-associated and newly described type strains.</title>
        <authorList>
            <person name="Whitman W."/>
        </authorList>
    </citation>
    <scope>NUCLEOTIDE SEQUENCE [LARGE SCALE GENOMIC DNA]</scope>
    <source>
        <strain evidence="3 4">CECT 3265</strain>
    </source>
</reference>
<dbReference type="Proteomes" id="UP000556436">
    <property type="component" value="Unassembled WGS sequence"/>
</dbReference>
<evidence type="ECO:0000313" key="3">
    <source>
        <dbReference type="EMBL" id="MBB4887351.1"/>
    </source>
</evidence>
<dbReference type="InterPro" id="IPR051532">
    <property type="entry name" value="Ester_Hydrolysis_Enzymes"/>
</dbReference>
<dbReference type="SUPFAM" id="SSF52266">
    <property type="entry name" value="SGNH hydrolase"/>
    <property type="match status" value="1"/>
</dbReference>
<keyword evidence="4" id="KW-1185">Reference proteome</keyword>
<proteinExistence type="predicted"/>
<organism evidence="3 4">
    <name type="scientific">Streptomyces netropsis</name>
    <name type="common">Streptoverticillium netropsis</name>
    <dbReference type="NCBI Taxonomy" id="55404"/>
    <lineage>
        <taxon>Bacteria</taxon>
        <taxon>Bacillati</taxon>
        <taxon>Actinomycetota</taxon>
        <taxon>Actinomycetes</taxon>
        <taxon>Kitasatosporales</taxon>
        <taxon>Streptomycetaceae</taxon>
        <taxon>Streptomyces</taxon>
    </lineage>
</organism>
<dbReference type="Gene3D" id="3.40.50.1110">
    <property type="entry name" value="SGNH hydrolase"/>
    <property type="match status" value="1"/>
</dbReference>
<protein>
    <submittedName>
        <fullName evidence="3">Lysophospholipase L1-like esterase</fullName>
    </submittedName>
</protein>
<dbReference type="Gene3D" id="3.10.490.10">
    <property type="entry name" value="Gamma-glutamyl cyclotransferase-like"/>
    <property type="match status" value="1"/>
</dbReference>
<sequence>MKKGLRLTVTEARPHTLFSFGTLMDERVQTALFGRAVPSSSASLVGYTTRPLPITDPSVIAASGLDVHLTLECRIGSVVEGAVLRLTDRELAAVDAYEVDDYARRRVLLTSGESAWAYLDAKPLRAAARIVIVGDSIAYGRCDPHGGWAARLAATHIAGNEADHRVFNLAIPGSTLTDVSEQTPALLAPRRPDTLLVAAGINDSALPLGAPQAQGDWLARIADSLGSLAATALGHQARLVVAGPTWLDEERTRDYEGLRFTRARALALHESLRVWCDENHVDYLDMWEPLCEKTDLLVDGLHPDPEGHQVLHRHLSALSR</sequence>
<dbReference type="InterPro" id="IPR013024">
    <property type="entry name" value="GGCT-like"/>
</dbReference>
<accession>A0A7W7LCW3</accession>
<dbReference type="AlphaFoldDB" id="A0A7W7LCW3"/>
<comment type="caution">
    <text evidence="3">The sequence shown here is derived from an EMBL/GenBank/DDBJ whole genome shotgun (WGS) entry which is preliminary data.</text>
</comment>
<evidence type="ECO:0000259" key="2">
    <source>
        <dbReference type="Pfam" id="PF13472"/>
    </source>
</evidence>
<dbReference type="InterPro" id="IPR009288">
    <property type="entry name" value="AIG2-like_dom"/>
</dbReference>
<dbReference type="EMBL" id="JACHJG010000006">
    <property type="protein sequence ID" value="MBB4887351.1"/>
    <property type="molecule type" value="Genomic_DNA"/>
</dbReference>
<feature type="domain" description="SGNH hydrolase-type esterase" evidence="2">
    <location>
        <begin position="133"/>
        <end position="310"/>
    </location>
</feature>